<accession>F7Q8F6</accession>
<organism evidence="2 3">
    <name type="scientific">Salinisphaera shabanensis E1L3A</name>
    <dbReference type="NCBI Taxonomy" id="1033802"/>
    <lineage>
        <taxon>Bacteria</taxon>
        <taxon>Pseudomonadati</taxon>
        <taxon>Pseudomonadota</taxon>
        <taxon>Gammaproteobacteria</taxon>
        <taxon>Salinisphaerales</taxon>
        <taxon>Salinisphaeraceae</taxon>
        <taxon>Salinisphaera</taxon>
    </lineage>
</organism>
<dbReference type="eggNOG" id="COG2021">
    <property type="taxonomic scope" value="Bacteria"/>
</dbReference>
<reference evidence="2 3" key="2">
    <citation type="journal article" date="2013" name="PLoS ONE">
        <title>INDIGO - INtegrated Data Warehouse of MIcrobial GenOmes with Examples from the Red Sea Extremophiles.</title>
        <authorList>
            <person name="Alam I."/>
            <person name="Antunes A."/>
            <person name="Kamau A.A."/>
            <person name="Ba Alawi W."/>
            <person name="Kalkatawi M."/>
            <person name="Stingl U."/>
            <person name="Bajic V.B."/>
        </authorList>
    </citation>
    <scope>NUCLEOTIDE SEQUENCE [LARGE SCALE GENOMIC DNA]</scope>
    <source>
        <strain evidence="2 3">E1L3A</strain>
    </source>
</reference>
<dbReference type="STRING" id="1033802.SSPSH_002693"/>
<dbReference type="EMBL" id="AFNV02000019">
    <property type="protein sequence ID" value="ERJ18412.1"/>
    <property type="molecule type" value="Genomic_DNA"/>
</dbReference>
<dbReference type="PANTHER" id="PTHR32268">
    <property type="entry name" value="HOMOSERINE O-ACETYLTRANSFERASE"/>
    <property type="match status" value="1"/>
</dbReference>
<evidence type="ECO:0000313" key="2">
    <source>
        <dbReference type="EMBL" id="ERJ18412.1"/>
    </source>
</evidence>
<evidence type="ECO:0000259" key="1">
    <source>
        <dbReference type="Pfam" id="PF12697"/>
    </source>
</evidence>
<reference evidence="2 3" key="1">
    <citation type="journal article" date="2011" name="J. Bacteriol.">
        <title>Genome sequence of Salinisphaera shabanensis, a gammaproteobacterium from the harsh, variable environment of the brine-seawater interface of the Shaban Deep in the Red Sea.</title>
        <authorList>
            <person name="Antunes A."/>
            <person name="Alam I."/>
            <person name="Bajic V.B."/>
            <person name="Stingl U."/>
        </authorList>
    </citation>
    <scope>NUCLEOTIDE SEQUENCE [LARGE SCALE GENOMIC DNA]</scope>
    <source>
        <strain evidence="2 3">E1L3A</strain>
    </source>
</reference>
<gene>
    <name evidence="2" type="ORF">SSPSH_002693</name>
</gene>
<dbReference type="Gene3D" id="3.40.50.1820">
    <property type="entry name" value="alpha/beta hydrolase"/>
    <property type="match status" value="1"/>
</dbReference>
<dbReference type="InterPro" id="IPR029058">
    <property type="entry name" value="AB_hydrolase_fold"/>
</dbReference>
<dbReference type="OrthoDB" id="9800754at2"/>
<dbReference type="InterPro" id="IPR008220">
    <property type="entry name" value="HAT_MetX-like"/>
</dbReference>
<dbReference type="AlphaFoldDB" id="F7Q8F6"/>
<sequence>MHTEQWHDETLPLGDFVLDSGTTLRNAHLAYSVSGTLNSAGNNLVVLPTHYGGAMKANRAWAEGKRSPLSSGDYCLLIPALFGNGESSSPSNACAEQAGTAFPRTTLADNVRAQRQLIAARFNDAGPRLVAGWSMGGMQALQWGALYPERVRALLAVCATAQCYPHNALFLDGVKAALQADPALASGGFPQHGLRAFARVYAGWAYSQRFFRDGGYRALGFESMEALVAHWETDHLRANPHNLLAMLDTWQQGDIAAMPGFGEDTGAALASINAPTIAMPCRSDLYFTAEDAARDIAQIAQGECRIIESDFGHCSGGPGYEPASTRLVLQAMQDLLGGAA</sequence>
<evidence type="ECO:0000313" key="3">
    <source>
        <dbReference type="Proteomes" id="UP000006242"/>
    </source>
</evidence>
<feature type="domain" description="AB hydrolase-1" evidence="1">
    <location>
        <begin position="59"/>
        <end position="297"/>
    </location>
</feature>
<comment type="caution">
    <text evidence="2">The sequence shown here is derived from an EMBL/GenBank/DDBJ whole genome shotgun (WGS) entry which is preliminary data.</text>
</comment>
<dbReference type="EC" id="2.3.1.31" evidence="2"/>
<dbReference type="SUPFAM" id="SSF53474">
    <property type="entry name" value="alpha/beta-Hydrolases"/>
    <property type="match status" value="1"/>
</dbReference>
<dbReference type="NCBIfam" id="NF005757">
    <property type="entry name" value="PRK07581.1"/>
    <property type="match status" value="1"/>
</dbReference>
<dbReference type="Pfam" id="PF12697">
    <property type="entry name" value="Abhydrolase_6"/>
    <property type="match status" value="1"/>
</dbReference>
<keyword evidence="2" id="KW-0808">Transferase</keyword>
<keyword evidence="3" id="KW-1185">Reference proteome</keyword>
<dbReference type="Proteomes" id="UP000006242">
    <property type="component" value="Unassembled WGS sequence"/>
</dbReference>
<dbReference type="GO" id="GO:0004414">
    <property type="term" value="F:homoserine O-acetyltransferase activity"/>
    <property type="evidence" value="ECO:0007669"/>
    <property type="project" value="UniProtKB-EC"/>
</dbReference>
<proteinExistence type="predicted"/>
<protein>
    <submittedName>
        <fullName evidence="2">Homoserine O-acetyltransferase protein</fullName>
        <ecNumber evidence="2">2.3.1.31</ecNumber>
    </submittedName>
</protein>
<keyword evidence="2" id="KW-0012">Acyltransferase</keyword>
<dbReference type="RefSeq" id="WP_006912127.1">
    <property type="nucleotide sequence ID" value="NZ_AFNV02000019.1"/>
</dbReference>
<dbReference type="PANTHER" id="PTHR32268:SF15">
    <property type="entry name" value="HOMOSERINE ACETYLTRANSFERASE FAMILY PROTEIN (AFU_ORTHOLOGUE AFUA_1G15350)"/>
    <property type="match status" value="1"/>
</dbReference>
<dbReference type="InterPro" id="IPR000073">
    <property type="entry name" value="AB_hydrolase_1"/>
</dbReference>
<name>F7Q8F6_9GAMM</name>